<evidence type="ECO:0000313" key="2">
    <source>
        <dbReference type="EMBL" id="KAK4207708.1"/>
    </source>
</evidence>
<organism evidence="2 3">
    <name type="scientific">Rhypophila decipiens</name>
    <dbReference type="NCBI Taxonomy" id="261697"/>
    <lineage>
        <taxon>Eukaryota</taxon>
        <taxon>Fungi</taxon>
        <taxon>Dikarya</taxon>
        <taxon>Ascomycota</taxon>
        <taxon>Pezizomycotina</taxon>
        <taxon>Sordariomycetes</taxon>
        <taxon>Sordariomycetidae</taxon>
        <taxon>Sordariales</taxon>
        <taxon>Naviculisporaceae</taxon>
        <taxon>Rhypophila</taxon>
    </lineage>
</organism>
<dbReference type="InterPro" id="IPR010730">
    <property type="entry name" value="HET"/>
</dbReference>
<evidence type="ECO:0000313" key="3">
    <source>
        <dbReference type="Proteomes" id="UP001301769"/>
    </source>
</evidence>
<protein>
    <submittedName>
        <fullName evidence="2">Heterokaryon incompatibility protein</fullName>
    </submittedName>
</protein>
<accession>A0AAN6XVJ5</accession>
<reference evidence="2" key="2">
    <citation type="submission" date="2023-05" db="EMBL/GenBank/DDBJ databases">
        <authorList>
            <consortium name="Lawrence Berkeley National Laboratory"/>
            <person name="Steindorff A."/>
            <person name="Hensen N."/>
            <person name="Bonometti L."/>
            <person name="Westerberg I."/>
            <person name="Brannstrom I.O."/>
            <person name="Guillou S."/>
            <person name="Cros-Aarteil S."/>
            <person name="Calhoun S."/>
            <person name="Haridas S."/>
            <person name="Kuo A."/>
            <person name="Mondo S."/>
            <person name="Pangilinan J."/>
            <person name="Riley R."/>
            <person name="Labutti K."/>
            <person name="Andreopoulos B."/>
            <person name="Lipzen A."/>
            <person name="Chen C."/>
            <person name="Yanf M."/>
            <person name="Daum C."/>
            <person name="Ng V."/>
            <person name="Clum A."/>
            <person name="Ohm R."/>
            <person name="Martin F."/>
            <person name="Silar P."/>
            <person name="Natvig D."/>
            <person name="Lalanne C."/>
            <person name="Gautier V."/>
            <person name="Ament-Velasquez S.L."/>
            <person name="Kruys A."/>
            <person name="Hutchinson M.I."/>
            <person name="Powell A.J."/>
            <person name="Barry K."/>
            <person name="Miller A.N."/>
            <person name="Grigoriev I.V."/>
            <person name="Debuchy R."/>
            <person name="Gladieux P."/>
            <person name="Thoren M.H."/>
            <person name="Johannesson H."/>
        </authorList>
    </citation>
    <scope>NUCLEOTIDE SEQUENCE</scope>
    <source>
        <strain evidence="2">PSN293</strain>
    </source>
</reference>
<evidence type="ECO:0000259" key="1">
    <source>
        <dbReference type="Pfam" id="PF06985"/>
    </source>
</evidence>
<name>A0AAN6XVJ5_9PEZI</name>
<sequence length="649" mass="73391">MSPCSHCAALDLARMVGPAGTAEDVLHHKNLKEAHECGAKGCILCLKIAEELAGRIGPYNNVNNKAWTSKAIILRPIQVNLQNGLHGGVFWIKVRCGDEAFHFNVYPSSEGPNPVPIPSTMVVGHKVNEPGSKEAFEQIRGWLKWCINSHQKCKSPNTMPTRVLNIGAVGDSTVRLEVTQPTTHNGHYMTLSHCWGPVQHPQSMTTRANYSAHQQRIPINILTKTFRDAIEVTRQIGVKYLWIDSLCIIQGDAADWDHEAKKMGGVYRNSFLTIAAAYSPDGNGGCLSPDYKMTKALVKCTTPRGEGKVWLIPRRQDFDTLHKTPLHRRAWVLQERILSPRTIHFADGQMLWECRQGRRCETGVPEQAMTTHRSTWDNRLHFLGPSPRQFFWDWYDMVHDYTARGITKGDDRLPALSGLAQTMLAGLDKEQYVAGLWTSHLVWGLLWHKSRDWLRWPGHYRAPSWSWASCDGQVSFLDPADVHSSALPAIPAIQIIKVYTKPKVPTHPTGQLEEGGWLQINGKMIEIDQRAAPGSAKYQTLPATVPEGTMTIEYIQHRDKNLGIAWFDKAYSGPHTLFVLRVARFKNVQADKPYPHLFYGLLLRPGQNSREFKRIGFCRYKSLQNTSGKPLMEWRDPFKDAKMEMCILK</sequence>
<comment type="caution">
    <text evidence="2">The sequence shown here is derived from an EMBL/GenBank/DDBJ whole genome shotgun (WGS) entry which is preliminary data.</text>
</comment>
<proteinExistence type="predicted"/>
<reference evidence="2" key="1">
    <citation type="journal article" date="2023" name="Mol. Phylogenet. Evol.">
        <title>Genome-scale phylogeny and comparative genomics of the fungal order Sordariales.</title>
        <authorList>
            <person name="Hensen N."/>
            <person name="Bonometti L."/>
            <person name="Westerberg I."/>
            <person name="Brannstrom I.O."/>
            <person name="Guillou S."/>
            <person name="Cros-Aarteil S."/>
            <person name="Calhoun S."/>
            <person name="Haridas S."/>
            <person name="Kuo A."/>
            <person name="Mondo S."/>
            <person name="Pangilinan J."/>
            <person name="Riley R."/>
            <person name="LaButti K."/>
            <person name="Andreopoulos B."/>
            <person name="Lipzen A."/>
            <person name="Chen C."/>
            <person name="Yan M."/>
            <person name="Daum C."/>
            <person name="Ng V."/>
            <person name="Clum A."/>
            <person name="Steindorff A."/>
            <person name="Ohm R.A."/>
            <person name="Martin F."/>
            <person name="Silar P."/>
            <person name="Natvig D.O."/>
            <person name="Lalanne C."/>
            <person name="Gautier V."/>
            <person name="Ament-Velasquez S.L."/>
            <person name="Kruys A."/>
            <person name="Hutchinson M.I."/>
            <person name="Powell A.J."/>
            <person name="Barry K."/>
            <person name="Miller A.N."/>
            <person name="Grigoriev I.V."/>
            <person name="Debuchy R."/>
            <person name="Gladieux P."/>
            <person name="Hiltunen Thoren M."/>
            <person name="Johannesson H."/>
        </authorList>
    </citation>
    <scope>NUCLEOTIDE SEQUENCE</scope>
    <source>
        <strain evidence="2">PSN293</strain>
    </source>
</reference>
<dbReference type="Proteomes" id="UP001301769">
    <property type="component" value="Unassembled WGS sequence"/>
</dbReference>
<dbReference type="PANTHER" id="PTHR33112">
    <property type="entry name" value="DOMAIN PROTEIN, PUTATIVE-RELATED"/>
    <property type="match status" value="1"/>
</dbReference>
<dbReference type="Pfam" id="PF06985">
    <property type="entry name" value="HET"/>
    <property type="match status" value="1"/>
</dbReference>
<gene>
    <name evidence="2" type="ORF">QBC37DRAFT_433048</name>
</gene>
<keyword evidence="3" id="KW-1185">Reference proteome</keyword>
<feature type="domain" description="Heterokaryon incompatibility" evidence="1">
    <location>
        <begin position="188"/>
        <end position="335"/>
    </location>
</feature>
<dbReference type="PANTHER" id="PTHR33112:SF16">
    <property type="entry name" value="HETEROKARYON INCOMPATIBILITY DOMAIN-CONTAINING PROTEIN"/>
    <property type="match status" value="1"/>
</dbReference>
<dbReference type="AlphaFoldDB" id="A0AAN6XVJ5"/>
<dbReference type="EMBL" id="MU858278">
    <property type="protein sequence ID" value="KAK4207708.1"/>
    <property type="molecule type" value="Genomic_DNA"/>
</dbReference>